<dbReference type="NCBIfam" id="TIGR00562">
    <property type="entry name" value="proto_IX_ox"/>
    <property type="match status" value="1"/>
</dbReference>
<dbReference type="EC" id="1.3.3.15" evidence="6 12"/>
<dbReference type="SUPFAM" id="SSF54373">
    <property type="entry name" value="FAD-linked reductases, C-terminal domain"/>
    <property type="match status" value="1"/>
</dbReference>
<dbReference type="EMBL" id="JADOUF010000001">
    <property type="protein sequence ID" value="MBG6137993.1"/>
    <property type="molecule type" value="Genomic_DNA"/>
</dbReference>
<keyword evidence="11 12" id="KW-0350">Heme biosynthesis</keyword>
<evidence type="ECO:0000256" key="2">
    <source>
        <dbReference type="ARBA" id="ARBA00001974"/>
    </source>
</evidence>
<evidence type="ECO:0000256" key="12">
    <source>
        <dbReference type="RuleBase" id="RU364052"/>
    </source>
</evidence>
<dbReference type="AlphaFoldDB" id="A0A8J7GJY7"/>
<comment type="function">
    <text evidence="3 12">Involved in coproporphyrin-dependent heme b biosynthesis. Catalyzes the oxidation of coproporphyrinogen III to coproporphyrin III.</text>
</comment>
<comment type="catalytic activity">
    <reaction evidence="1">
        <text>coproporphyrinogen III + 3 O2 = coproporphyrin III + 3 H2O2</text>
        <dbReference type="Rhea" id="RHEA:43436"/>
        <dbReference type="ChEBI" id="CHEBI:15379"/>
        <dbReference type="ChEBI" id="CHEBI:16240"/>
        <dbReference type="ChEBI" id="CHEBI:57309"/>
        <dbReference type="ChEBI" id="CHEBI:131725"/>
        <dbReference type="EC" id="1.3.3.15"/>
    </reaction>
    <physiologicalReaction direction="left-to-right" evidence="1">
        <dbReference type="Rhea" id="RHEA:43437"/>
    </physiologicalReaction>
</comment>
<comment type="cofactor">
    <cofactor evidence="2 12">
        <name>FAD</name>
        <dbReference type="ChEBI" id="CHEBI:57692"/>
    </cofactor>
</comment>
<dbReference type="Gene3D" id="3.90.660.20">
    <property type="entry name" value="Protoporphyrinogen oxidase, mitochondrial, domain 2"/>
    <property type="match status" value="1"/>
</dbReference>
<protein>
    <recommendedName>
        <fullName evidence="7 12">Coproporphyrinogen III oxidase</fullName>
        <ecNumber evidence="6 12">1.3.3.15</ecNumber>
    </recommendedName>
</protein>
<evidence type="ECO:0000256" key="7">
    <source>
        <dbReference type="ARBA" id="ARBA00019046"/>
    </source>
</evidence>
<dbReference type="GO" id="GO:0006783">
    <property type="term" value="P:heme biosynthetic process"/>
    <property type="evidence" value="ECO:0007669"/>
    <property type="project" value="UniProtKB-UniRule"/>
</dbReference>
<organism evidence="14 15">
    <name type="scientific">Longispora fulva</name>
    <dbReference type="NCBI Taxonomy" id="619741"/>
    <lineage>
        <taxon>Bacteria</taxon>
        <taxon>Bacillati</taxon>
        <taxon>Actinomycetota</taxon>
        <taxon>Actinomycetes</taxon>
        <taxon>Micromonosporales</taxon>
        <taxon>Micromonosporaceae</taxon>
        <taxon>Longispora</taxon>
    </lineage>
</organism>
<keyword evidence="12" id="KW-0963">Cytoplasm</keyword>
<dbReference type="UniPathway" id="UPA00252"/>
<keyword evidence="10 12" id="KW-0560">Oxidoreductase</keyword>
<keyword evidence="9 12" id="KW-0274">FAD</keyword>
<evidence type="ECO:0000256" key="4">
    <source>
        <dbReference type="ARBA" id="ARBA00004744"/>
    </source>
</evidence>
<evidence type="ECO:0000256" key="10">
    <source>
        <dbReference type="ARBA" id="ARBA00023002"/>
    </source>
</evidence>
<accession>A0A8J7GJY7</accession>
<evidence type="ECO:0000256" key="1">
    <source>
        <dbReference type="ARBA" id="ARBA00001755"/>
    </source>
</evidence>
<gene>
    <name evidence="14" type="ORF">IW245_004187</name>
</gene>
<dbReference type="InterPro" id="IPR004572">
    <property type="entry name" value="Protoporphyrinogen_oxidase"/>
</dbReference>
<evidence type="ECO:0000256" key="11">
    <source>
        <dbReference type="ARBA" id="ARBA00023133"/>
    </source>
</evidence>
<feature type="domain" description="Amine oxidase" evidence="13">
    <location>
        <begin position="11"/>
        <end position="458"/>
    </location>
</feature>
<dbReference type="InterPro" id="IPR002937">
    <property type="entry name" value="Amino_oxidase"/>
</dbReference>
<dbReference type="SUPFAM" id="SSF51905">
    <property type="entry name" value="FAD/NAD(P)-binding domain"/>
    <property type="match status" value="1"/>
</dbReference>
<keyword evidence="15" id="KW-1185">Reference proteome</keyword>
<dbReference type="RefSeq" id="WP_197004797.1">
    <property type="nucleotide sequence ID" value="NZ_BONS01000017.1"/>
</dbReference>
<dbReference type="GO" id="GO:0004729">
    <property type="term" value="F:oxygen-dependent protoporphyrinogen oxidase activity"/>
    <property type="evidence" value="ECO:0007669"/>
    <property type="project" value="UniProtKB-UniRule"/>
</dbReference>
<evidence type="ECO:0000256" key="8">
    <source>
        <dbReference type="ARBA" id="ARBA00022630"/>
    </source>
</evidence>
<dbReference type="Gene3D" id="3.50.50.60">
    <property type="entry name" value="FAD/NAD(P)-binding domain"/>
    <property type="match status" value="1"/>
</dbReference>
<evidence type="ECO:0000313" key="15">
    <source>
        <dbReference type="Proteomes" id="UP000622552"/>
    </source>
</evidence>
<dbReference type="PANTHER" id="PTHR42923:SF3">
    <property type="entry name" value="PROTOPORPHYRINOGEN OXIDASE"/>
    <property type="match status" value="1"/>
</dbReference>
<dbReference type="Pfam" id="PF01593">
    <property type="entry name" value="Amino_oxidase"/>
    <property type="match status" value="1"/>
</dbReference>
<dbReference type="Gene3D" id="1.10.3110.10">
    <property type="entry name" value="protoporphyrinogen ix oxidase, domain 3"/>
    <property type="match status" value="1"/>
</dbReference>
<reference evidence="14" key="1">
    <citation type="submission" date="2020-11" db="EMBL/GenBank/DDBJ databases">
        <title>Sequencing the genomes of 1000 actinobacteria strains.</title>
        <authorList>
            <person name="Klenk H.-P."/>
        </authorList>
    </citation>
    <scope>NUCLEOTIDE SEQUENCE</scope>
    <source>
        <strain evidence="14">DSM 45356</strain>
    </source>
</reference>
<proteinExistence type="inferred from homology"/>
<comment type="similarity">
    <text evidence="5 12">Belongs to the protoporphyrinogen/coproporphyrinogen oxidase family. Coproporphyrinogen III oxidase subfamily.</text>
</comment>
<sequence>MAHIVIVGGGVAGLTAAYRLRQRQPEIRLTVVDQAPELGGKLRSATLADLPVEAGAEAFLSRDPAVPQLAADLGLQVVHPSGAPAAIALKGRLHPIPAGTLVGVPGDLAALAGLAKATPEPVTHGPLLAPGADISVGELVRARFGGEVVDRLVDPMLGGVYAGRADQLSLAVTLPTLAAAARRCDTLVGAVRLALGTPTGPATGLAAGAGSPTAAARPVFGTIVGGMTALVQALAEASGAELRLGLPVRELARTPTGWRLVIGSTRSPEVIEADGVVLALPARPAARLLHEYCPAAADEIGVLDYASVALVSLAFPGIQMPEMSGFLVPASEGYATKAVTFIDRKWPHLAAPDLSLVRASLGRYGDERVLQRPDGELVDLVRGELADLLGRELPVPVDAYVRRWGGALPQYTPGHLDRVRRARAALDGDPTISLAGAGYDGVGIPACVRSGTAAAEHLTLH</sequence>
<evidence type="ECO:0000256" key="3">
    <source>
        <dbReference type="ARBA" id="ARBA00002185"/>
    </source>
</evidence>
<dbReference type="InterPro" id="IPR036188">
    <property type="entry name" value="FAD/NAD-bd_sf"/>
</dbReference>
<dbReference type="PANTHER" id="PTHR42923">
    <property type="entry name" value="PROTOPORPHYRINOGEN OXIDASE"/>
    <property type="match status" value="1"/>
</dbReference>
<evidence type="ECO:0000256" key="5">
    <source>
        <dbReference type="ARBA" id="ARBA00008310"/>
    </source>
</evidence>
<evidence type="ECO:0000313" key="14">
    <source>
        <dbReference type="EMBL" id="MBG6137993.1"/>
    </source>
</evidence>
<dbReference type="GO" id="GO:0005737">
    <property type="term" value="C:cytoplasm"/>
    <property type="evidence" value="ECO:0007669"/>
    <property type="project" value="UniProtKB-SubCell"/>
</dbReference>
<name>A0A8J7GJY7_9ACTN</name>
<evidence type="ECO:0000259" key="13">
    <source>
        <dbReference type="Pfam" id="PF01593"/>
    </source>
</evidence>
<evidence type="ECO:0000256" key="9">
    <source>
        <dbReference type="ARBA" id="ARBA00022827"/>
    </source>
</evidence>
<comment type="caution">
    <text evidence="14">The sequence shown here is derived from an EMBL/GenBank/DDBJ whole genome shotgun (WGS) entry which is preliminary data.</text>
</comment>
<evidence type="ECO:0000256" key="6">
    <source>
        <dbReference type="ARBA" id="ARBA00012402"/>
    </source>
</evidence>
<dbReference type="InterPro" id="IPR050464">
    <property type="entry name" value="Zeta_carotene_desat/Oxidored"/>
</dbReference>
<comment type="subcellular location">
    <subcellularLocation>
        <location evidence="12">Cytoplasm</location>
    </subcellularLocation>
</comment>
<dbReference type="Proteomes" id="UP000622552">
    <property type="component" value="Unassembled WGS sequence"/>
</dbReference>
<keyword evidence="8 12" id="KW-0285">Flavoprotein</keyword>
<comment type="pathway">
    <text evidence="4 12">Porphyrin-containing compound metabolism; protoheme biosynthesis.</text>
</comment>